<keyword evidence="1" id="KW-0472">Membrane</keyword>
<evidence type="ECO:0000259" key="2">
    <source>
        <dbReference type="Pfam" id="PF00561"/>
    </source>
</evidence>
<keyword evidence="4" id="KW-1185">Reference proteome</keyword>
<evidence type="ECO:0000256" key="1">
    <source>
        <dbReference type="SAM" id="Phobius"/>
    </source>
</evidence>
<dbReference type="EMBL" id="KV744885">
    <property type="protein sequence ID" value="OCK82540.1"/>
    <property type="molecule type" value="Genomic_DNA"/>
</dbReference>
<accession>A0A8E2EEG6</accession>
<gene>
    <name evidence="3" type="ORF">K432DRAFT_402840</name>
</gene>
<keyword evidence="1" id="KW-0812">Transmembrane</keyword>
<evidence type="ECO:0000313" key="3">
    <source>
        <dbReference type="EMBL" id="OCK82540.1"/>
    </source>
</evidence>
<dbReference type="Proteomes" id="UP000250266">
    <property type="component" value="Unassembled WGS sequence"/>
</dbReference>
<reference evidence="3 4" key="1">
    <citation type="journal article" date="2016" name="Nat. Commun.">
        <title>Ectomycorrhizal ecology is imprinted in the genome of the dominant symbiotic fungus Cenococcum geophilum.</title>
        <authorList>
            <consortium name="DOE Joint Genome Institute"/>
            <person name="Peter M."/>
            <person name="Kohler A."/>
            <person name="Ohm R.A."/>
            <person name="Kuo A."/>
            <person name="Krutzmann J."/>
            <person name="Morin E."/>
            <person name="Arend M."/>
            <person name="Barry K.W."/>
            <person name="Binder M."/>
            <person name="Choi C."/>
            <person name="Clum A."/>
            <person name="Copeland A."/>
            <person name="Grisel N."/>
            <person name="Haridas S."/>
            <person name="Kipfer T."/>
            <person name="LaButti K."/>
            <person name="Lindquist E."/>
            <person name="Lipzen A."/>
            <person name="Maire R."/>
            <person name="Meier B."/>
            <person name="Mihaltcheva S."/>
            <person name="Molinier V."/>
            <person name="Murat C."/>
            <person name="Poggeler S."/>
            <person name="Quandt C.A."/>
            <person name="Sperisen C."/>
            <person name="Tritt A."/>
            <person name="Tisserant E."/>
            <person name="Crous P.W."/>
            <person name="Henrissat B."/>
            <person name="Nehls U."/>
            <person name="Egli S."/>
            <person name="Spatafora J.W."/>
            <person name="Grigoriev I.V."/>
            <person name="Martin F.M."/>
        </authorList>
    </citation>
    <scope>NUCLEOTIDE SEQUENCE [LARGE SCALE GENOMIC DNA]</scope>
    <source>
        <strain evidence="3 4">CBS 459.81</strain>
    </source>
</reference>
<dbReference type="OrthoDB" id="446723at2759"/>
<dbReference type="InterPro" id="IPR000073">
    <property type="entry name" value="AB_hydrolase_1"/>
</dbReference>
<keyword evidence="1" id="KW-1133">Transmembrane helix</keyword>
<feature type="domain" description="AB hydrolase-1" evidence="2">
    <location>
        <begin position="120"/>
        <end position="230"/>
    </location>
</feature>
<proteinExistence type="predicted"/>
<dbReference type="Gene3D" id="3.40.50.1820">
    <property type="entry name" value="alpha/beta hydrolase"/>
    <property type="match status" value="1"/>
</dbReference>
<organism evidence="3 4">
    <name type="scientific">Lepidopterella palustris CBS 459.81</name>
    <dbReference type="NCBI Taxonomy" id="1314670"/>
    <lineage>
        <taxon>Eukaryota</taxon>
        <taxon>Fungi</taxon>
        <taxon>Dikarya</taxon>
        <taxon>Ascomycota</taxon>
        <taxon>Pezizomycotina</taxon>
        <taxon>Dothideomycetes</taxon>
        <taxon>Pleosporomycetidae</taxon>
        <taxon>Mytilinidiales</taxon>
        <taxon>Argynnaceae</taxon>
        <taxon>Lepidopterella</taxon>
    </lineage>
</organism>
<dbReference type="GO" id="GO:0016787">
    <property type="term" value="F:hydrolase activity"/>
    <property type="evidence" value="ECO:0007669"/>
    <property type="project" value="UniProtKB-KW"/>
</dbReference>
<feature type="transmembrane region" description="Helical" evidence="1">
    <location>
        <begin position="7"/>
        <end position="30"/>
    </location>
</feature>
<evidence type="ECO:0000313" key="4">
    <source>
        <dbReference type="Proteomes" id="UP000250266"/>
    </source>
</evidence>
<name>A0A8E2EEG6_9PEZI</name>
<keyword evidence="3" id="KW-0378">Hydrolase</keyword>
<dbReference type="InterPro" id="IPR029058">
    <property type="entry name" value="AB_hydrolase_fold"/>
</dbReference>
<dbReference type="SUPFAM" id="SSF53474">
    <property type="entry name" value="alpha/beta-Hydrolases"/>
    <property type="match status" value="1"/>
</dbReference>
<dbReference type="PANTHER" id="PTHR12277">
    <property type="entry name" value="ALPHA/BETA HYDROLASE DOMAIN-CONTAINING PROTEIN"/>
    <property type="match status" value="1"/>
</dbReference>
<dbReference type="AlphaFoldDB" id="A0A8E2EEG6"/>
<dbReference type="PANTHER" id="PTHR12277:SF81">
    <property type="entry name" value="PROTEIN ABHD13"/>
    <property type="match status" value="1"/>
</dbReference>
<dbReference type="Pfam" id="PF00561">
    <property type="entry name" value="Abhydrolase_1"/>
    <property type="match status" value="1"/>
</dbReference>
<sequence length="383" mass="43392">MAFRAPFIPIIAAFSGVWLWAMLLLSIPWFQRQMLYLHNVTLWWGIQLNKPETMGYLKSQVMSMRIPTSDGERLYAWLIAPLAVYAKHAVQFWKDESNSFGDLTEKPCFKLLANDPEARLIIYFHGNTATLAQGRRTEEYRMISSGADKIFILTFDYRGFGHSTGTPSEQGCINDGIAVINWARKETNITPERIVLLAHSLGTAVATAVAHHFVTMEPRIQFAGLVLCAGFTNATNAFQEYSIGGIAPILGPLKIFPWLQAWFGRRIKDTWKTDERLKCLVEKSDRLRLTLIHATSDVVMPCEQSESLFRSSVQATSQIPLTTEYINKYKDTIDLGDGGFICTWVSGNRIIRKEILRYGGHDTIMKWSPVSLAVLRTFELLET</sequence>
<protein>
    <submittedName>
        <fullName evidence="3">Alpha/beta-hydrolase</fullName>
    </submittedName>
</protein>